<keyword evidence="2" id="KW-0805">Transcription regulation</keyword>
<evidence type="ECO:0000256" key="3">
    <source>
        <dbReference type="ARBA" id="ARBA00023125"/>
    </source>
</evidence>
<dbReference type="SMART" id="SM00422">
    <property type="entry name" value="HTH_MERR"/>
    <property type="match status" value="1"/>
</dbReference>
<evidence type="ECO:0000313" key="7">
    <source>
        <dbReference type="EMBL" id="WTR68380.1"/>
    </source>
</evidence>
<dbReference type="InterPro" id="IPR009061">
    <property type="entry name" value="DNA-bd_dom_put_sf"/>
</dbReference>
<dbReference type="PRINTS" id="PR00040">
    <property type="entry name" value="HTHMERR"/>
</dbReference>
<accession>A0ABZ1L685</accession>
<dbReference type="CDD" id="cd00592">
    <property type="entry name" value="HTH_MerR-like"/>
    <property type="match status" value="1"/>
</dbReference>
<reference evidence="7 8" key="1">
    <citation type="submission" date="2022-10" db="EMBL/GenBank/DDBJ databases">
        <title>The complete genomes of actinobacterial strains from the NBC collection.</title>
        <authorList>
            <person name="Joergensen T.S."/>
            <person name="Alvarez Arevalo M."/>
            <person name="Sterndorff E.B."/>
            <person name="Faurdal D."/>
            <person name="Vuksanovic O."/>
            <person name="Mourched A.-S."/>
            <person name="Charusanti P."/>
            <person name="Shaw S."/>
            <person name="Blin K."/>
            <person name="Weber T."/>
        </authorList>
    </citation>
    <scope>NUCLEOTIDE SEQUENCE [LARGE SCALE GENOMIC DNA]</scope>
    <source>
        <strain evidence="7 8">NBC_00123</strain>
    </source>
</reference>
<feature type="coiled-coil region" evidence="5">
    <location>
        <begin position="68"/>
        <end position="95"/>
    </location>
</feature>
<dbReference type="InterPro" id="IPR047057">
    <property type="entry name" value="MerR_fam"/>
</dbReference>
<evidence type="ECO:0000256" key="5">
    <source>
        <dbReference type="SAM" id="Coils"/>
    </source>
</evidence>
<gene>
    <name evidence="7" type="ORF">OG814_03415</name>
</gene>
<name>A0ABZ1L685_9ACTN</name>
<sequence length="138" mass="15147">MSIGVLAGHFGLATHVLRHWETMGLLDPARDTANRRRYRTADLTRVAVILRAKEAGLPLDTIRALLTTAGAERRRNILNQEAEALRSRIAAARAALALVECVLGCEHEDFTRCAHFRLVANPPGSRPSRTVPPPGRLP</sequence>
<evidence type="ECO:0000256" key="4">
    <source>
        <dbReference type="ARBA" id="ARBA00023163"/>
    </source>
</evidence>
<keyword evidence="3" id="KW-0238">DNA-binding</keyword>
<dbReference type="PANTHER" id="PTHR30204:SF69">
    <property type="entry name" value="MERR-FAMILY TRANSCRIPTIONAL REGULATOR"/>
    <property type="match status" value="1"/>
</dbReference>
<evidence type="ECO:0000256" key="1">
    <source>
        <dbReference type="ARBA" id="ARBA00022491"/>
    </source>
</evidence>
<proteinExistence type="predicted"/>
<organism evidence="7 8">
    <name type="scientific">Streptomyces zaomyceticus</name>
    <dbReference type="NCBI Taxonomy" id="68286"/>
    <lineage>
        <taxon>Bacteria</taxon>
        <taxon>Bacillati</taxon>
        <taxon>Actinomycetota</taxon>
        <taxon>Actinomycetes</taxon>
        <taxon>Kitasatosporales</taxon>
        <taxon>Streptomycetaceae</taxon>
        <taxon>Streptomyces</taxon>
    </lineage>
</organism>
<dbReference type="EMBL" id="CP108188">
    <property type="protein sequence ID" value="WTR68380.1"/>
    <property type="molecule type" value="Genomic_DNA"/>
</dbReference>
<keyword evidence="5" id="KW-0175">Coiled coil</keyword>
<feature type="domain" description="HTH merR-type" evidence="6">
    <location>
        <begin position="1"/>
        <end position="68"/>
    </location>
</feature>
<dbReference type="RefSeq" id="WP_398167012.1">
    <property type="nucleotide sequence ID" value="NZ_CP108188.1"/>
</dbReference>
<keyword evidence="4" id="KW-0804">Transcription</keyword>
<keyword evidence="1" id="KW-0678">Repressor</keyword>
<evidence type="ECO:0000256" key="2">
    <source>
        <dbReference type="ARBA" id="ARBA00023015"/>
    </source>
</evidence>
<evidence type="ECO:0000313" key="8">
    <source>
        <dbReference type="Proteomes" id="UP001622594"/>
    </source>
</evidence>
<dbReference type="Pfam" id="PF13411">
    <property type="entry name" value="MerR_1"/>
    <property type="match status" value="1"/>
</dbReference>
<dbReference type="Proteomes" id="UP001622594">
    <property type="component" value="Chromosome"/>
</dbReference>
<dbReference type="PANTHER" id="PTHR30204">
    <property type="entry name" value="REDOX-CYCLING DRUG-SENSING TRANSCRIPTIONAL ACTIVATOR SOXR"/>
    <property type="match status" value="1"/>
</dbReference>
<protein>
    <submittedName>
        <fullName evidence="7">MerR family transcriptional regulator</fullName>
    </submittedName>
</protein>
<keyword evidence="8" id="KW-1185">Reference proteome</keyword>
<dbReference type="InterPro" id="IPR000551">
    <property type="entry name" value="MerR-type_HTH_dom"/>
</dbReference>
<dbReference type="PROSITE" id="PS50937">
    <property type="entry name" value="HTH_MERR_2"/>
    <property type="match status" value="1"/>
</dbReference>
<evidence type="ECO:0000259" key="6">
    <source>
        <dbReference type="PROSITE" id="PS50937"/>
    </source>
</evidence>
<dbReference type="SUPFAM" id="SSF46955">
    <property type="entry name" value="Putative DNA-binding domain"/>
    <property type="match status" value="1"/>
</dbReference>
<dbReference type="Gene3D" id="1.10.1660.10">
    <property type="match status" value="1"/>
</dbReference>